<feature type="domain" description="Fibronectin type-III" evidence="24">
    <location>
        <begin position="414"/>
        <end position="508"/>
    </location>
</feature>
<dbReference type="InterPro" id="IPR003598">
    <property type="entry name" value="Ig_sub2"/>
</dbReference>
<proteinExistence type="inferred from homology"/>
<dbReference type="Pfam" id="PF07679">
    <property type="entry name" value="I-set"/>
    <property type="match status" value="3"/>
</dbReference>
<evidence type="ECO:0000259" key="24">
    <source>
        <dbReference type="PROSITE" id="PS50853"/>
    </source>
</evidence>
<dbReference type="SUPFAM" id="SSF52799">
    <property type="entry name" value="(Phosphotyrosine protein) phosphatases II"/>
    <property type="match status" value="2"/>
</dbReference>
<dbReference type="InterPro" id="IPR000242">
    <property type="entry name" value="PTP_cat"/>
</dbReference>
<keyword evidence="8" id="KW-0378">Hydrolase</keyword>
<dbReference type="PROSITE" id="PS50853">
    <property type="entry name" value="FN3"/>
    <property type="match status" value="6"/>
</dbReference>
<evidence type="ECO:0000256" key="4">
    <source>
        <dbReference type="ARBA" id="ARBA00022674"/>
    </source>
</evidence>
<comment type="subcellular location">
    <subcellularLocation>
        <location evidence="1">Membrane</location>
        <topology evidence="1">Single-pass membrane protein</topology>
    </subcellularLocation>
</comment>
<evidence type="ECO:0000259" key="23">
    <source>
        <dbReference type="PROSITE" id="PS50835"/>
    </source>
</evidence>
<dbReference type="FunFam" id="2.60.40.10:FF:000015">
    <property type="entry name" value="receptor-type tyrosine-protein phosphatase delta isoform X2"/>
    <property type="match status" value="1"/>
</dbReference>
<evidence type="ECO:0000313" key="26">
    <source>
        <dbReference type="Proteomes" id="UP000016666"/>
    </source>
</evidence>
<feature type="transmembrane region" description="Helical" evidence="19">
    <location>
        <begin position="1062"/>
        <end position="1085"/>
    </location>
</feature>
<keyword evidence="9" id="KW-0130">Cell adhesion</keyword>
<dbReference type="GO" id="GO:0004725">
    <property type="term" value="F:protein tyrosine phosphatase activity"/>
    <property type="evidence" value="ECO:0007669"/>
    <property type="project" value="UniProtKB-EC"/>
</dbReference>
<keyword evidence="7" id="KW-0677">Repeat</keyword>
<dbReference type="Pfam" id="PF00102">
    <property type="entry name" value="Y_phosphatase"/>
    <property type="match status" value="2"/>
</dbReference>
<dbReference type="PANTHER" id="PTHR46957:SF9">
    <property type="entry name" value="PROTEIN-TYROSINE-PHOSPHATASE"/>
    <property type="match status" value="1"/>
</dbReference>
<dbReference type="InterPro" id="IPR029021">
    <property type="entry name" value="Prot-tyrosine_phosphatase-like"/>
</dbReference>
<evidence type="ECO:0000256" key="9">
    <source>
        <dbReference type="ARBA" id="ARBA00022889"/>
    </source>
</evidence>
<dbReference type="Gene3D" id="2.60.40.10">
    <property type="entry name" value="Immunoglobulins"/>
    <property type="match status" value="9"/>
</dbReference>
<sequence>MVPNFCVSVLTVPAVILCCLMLPLAGADSKPTFMKAPEDQIGISGGVASFVCQATGEPKPRITWMKKGKKVSSQRFEVIEFDDGSGSVLRIQPLRVHRDEAIYECTATNSVGEINTSAKLTVLEEDHLPAGFPTIDMGPQLKVVEKARTATMLCAASGNPDPEISWFKDFLPVDTATSNGRIKQLRSGALQIENSEESDQGKYECVATNSAGTRYSAPANLYVRVRRVAPRFSIPPSNHEVMPGGSVNLTCVAVGAPMPYVKWMAGVEELTKEDEMPVGRNVLELNNIMQSANYTCVAISSLGMIEATAQITVKALPKPPTEPLVTETTATSVTLTWDSGNSDPISYYVIQYKSKSLEGQFQEVDGVATTRYSIGGLSPFSEYEFRVIAVNNIGRGPPSELVEARTGEQAPSSPPLKVQARMLSASTMLVQWEQPEEPNGQIRGYRVYYTTDPHLPLSMWQKHNTDDSHLTTVGSLITGTTYSIRVLAFTSVGDGPPSDIIQVKTQQGVPAQPADFQAEAESDTRILLTWLPASQERITKYELLYWEGEDGVQQKVEFDPTSSYAVEGLKPDTLYKFRLGARSELGVGVYTPTIEARTAQSTPSAPPQEVECVSTSSTTIRVSWVPPPAQSRNGVITQYSIAYQAVEGDDSTKHVVDGIGREHSSWEIKDLEKWTEYKVWVRAHTDVGPGPESIPVHVRTDEDVPSAPPRKVEVESVNSTAIRVSWKLPISNKQHGQIRGYQVTYVKLENNEPRGQPVIKDVMLSEAQWRAEDSVDHETVIGGLLPETTYSVTVAAYTTKGDGARSKPKVITTTGAVFAKNFRVNAVMKTSVLLSWEVPDSYKSAVPFKILYNSQSVEVDGHSMKKLISDLQPDTDYSFVLMNRGSSAGGLQHLVSIRTAPDVLQSKPIGTDKYIQEGKFTLSLPKVQTTVPVRWYYIVVVPADQSTSSLTARWRTPDEMELDQLLEAISQGSQSRRQRRQADRLKPYIAAQVDVLPETFTLGDEKNYKGFYNKPLSQDLSYRCFVLASLEDGDTKRYAASPYSDEIVMEVASAKQQDEPEMLWVMGPVLAVILIIIIVIAILLFKRKRAHSPSSKDEHSIGLKDSLLAHSSDPVEMRRLNYQTPGASVPSCPNISSMRDHPPIPVTDLADNIDRLKANDGLKFSQEYESIDPGQQFTWENSNLEVNKPKNRYANVIAYDHSRVILTSIDGVPGSDYINANYIDGYRKQNAYIATQGPLPETLSDFWRMVWEQRTATIVMMTRLEEKSRVKCDQYWPSRGTETYGMIQVTLLDTVELATYTVRTFALYKNGSSEKRELRQFQFMAWPDHGVPEYPTPILAFLRRVKACNPPDAGPMVVHCSAGVGRTGCFIVIDAMLERMKHEKTVDIYGHVTCMRSQRNYMVQTEDQYIFIHEALLEAATCGNTEVPARNLFAHIQKLTQVPPGESVTAMELEFKLLANSKAHTSRFISANLPCNKFKNRLVNIMPYELTRVCLQPIRGVEGSDYINASFIDGYRQQKAYIATQGPLAETTEDFWRMLWEHNSTIVVMLTKLREMGREKCHQYWPAERSARYQYFVVDPMAEYNMPQYILREFKVTDARDGQSRTIRQFQFTDWPEQGVPKTGEGFIDFIGQVHKTKEQFGQDGPITVHCSAGVGRTGVFITLSIVLERMRYEGVVDMFQTVKTLRTQRPAMVQTEVSARPPRGAGRREGSRHLWMLPDVLASPFLTLPPSVPCRTSTSCATERRWSISAASTTMQRN</sequence>
<evidence type="ECO:0000259" key="22">
    <source>
        <dbReference type="PROSITE" id="PS50056"/>
    </source>
</evidence>
<dbReference type="Pfam" id="PF00041">
    <property type="entry name" value="fn3"/>
    <property type="match status" value="5"/>
</dbReference>
<dbReference type="CDD" id="cd05739">
    <property type="entry name" value="IgI_3_RPTP_IIa_LAR_like"/>
    <property type="match status" value="1"/>
</dbReference>
<reference evidence="25" key="3">
    <citation type="submission" date="2025-09" db="UniProtKB">
        <authorList>
            <consortium name="Ensembl"/>
        </authorList>
    </citation>
    <scope>IDENTIFICATION</scope>
</reference>
<dbReference type="PROSITE" id="PS50055">
    <property type="entry name" value="TYR_PHOSPHATASE_PTP"/>
    <property type="match status" value="2"/>
</dbReference>
<feature type="domain" description="Ig-like" evidence="23">
    <location>
        <begin position="133"/>
        <end position="222"/>
    </location>
</feature>
<dbReference type="Gene3D" id="3.90.190.10">
    <property type="entry name" value="Protein tyrosine phosphatase superfamily"/>
    <property type="match status" value="2"/>
</dbReference>
<dbReference type="PANTHER" id="PTHR46957">
    <property type="entry name" value="CYTOKINE RECEPTOR"/>
    <property type="match status" value="1"/>
</dbReference>
<accession>A0A493TGM6</accession>
<feature type="domain" description="Fibronectin type-III" evidence="24">
    <location>
        <begin position="818"/>
        <end position="902"/>
    </location>
</feature>
<evidence type="ECO:0000256" key="20">
    <source>
        <dbReference type="SAM" id="SignalP"/>
    </source>
</evidence>
<evidence type="ECO:0000256" key="2">
    <source>
        <dbReference type="ARBA" id="ARBA00010504"/>
    </source>
</evidence>
<evidence type="ECO:0000256" key="14">
    <source>
        <dbReference type="ARBA" id="ARBA00023170"/>
    </source>
</evidence>
<dbReference type="InterPro" id="IPR000387">
    <property type="entry name" value="Tyr_Pase_dom"/>
</dbReference>
<dbReference type="PROSITE" id="PS50056">
    <property type="entry name" value="TYR_PHOSPHATASE_2"/>
    <property type="match status" value="2"/>
</dbReference>
<evidence type="ECO:0000256" key="13">
    <source>
        <dbReference type="ARBA" id="ARBA00023157"/>
    </source>
</evidence>
<evidence type="ECO:0000256" key="1">
    <source>
        <dbReference type="ARBA" id="ARBA00004167"/>
    </source>
</evidence>
<evidence type="ECO:0000256" key="15">
    <source>
        <dbReference type="ARBA" id="ARBA00023180"/>
    </source>
</evidence>
<dbReference type="InterPro" id="IPR016130">
    <property type="entry name" value="Tyr_Pase_AS"/>
</dbReference>
<dbReference type="InterPro" id="IPR003595">
    <property type="entry name" value="Tyr_Pase_cat"/>
</dbReference>
<keyword evidence="26" id="KW-1185">Reference proteome</keyword>
<dbReference type="FunFam" id="3.90.190.10:FF:000001">
    <property type="entry name" value="Receptor-type tyrosine-protein phosphatase F isoform A"/>
    <property type="match status" value="1"/>
</dbReference>
<feature type="domain" description="Tyrosine specific protein phosphatases" evidence="22">
    <location>
        <begin position="1628"/>
        <end position="1701"/>
    </location>
</feature>
<dbReference type="FunFam" id="2.60.40.10:FF:000036">
    <property type="entry name" value="receptor-type tyrosine-protein phosphatase delta isoform X1"/>
    <property type="match status" value="1"/>
</dbReference>
<feature type="domain" description="Fibronectin type-III" evidence="24">
    <location>
        <begin position="708"/>
        <end position="816"/>
    </location>
</feature>
<dbReference type="FunFam" id="2.60.40.10:FF:000066">
    <property type="entry name" value="receptor-type tyrosine-protein phosphatase delta isoform X1"/>
    <property type="match status" value="1"/>
</dbReference>
<dbReference type="CDD" id="cd00063">
    <property type="entry name" value="FN3"/>
    <property type="match status" value="6"/>
</dbReference>
<feature type="domain" description="Ig-like" evidence="23">
    <location>
        <begin position="230"/>
        <end position="312"/>
    </location>
</feature>
<evidence type="ECO:0000313" key="25">
    <source>
        <dbReference type="Ensembl" id="ENSAPLP00000024848.1"/>
    </source>
</evidence>
<feature type="domain" description="Fibronectin type-III" evidence="24">
    <location>
        <begin position="512"/>
        <end position="601"/>
    </location>
</feature>
<dbReference type="InterPro" id="IPR003599">
    <property type="entry name" value="Ig_sub"/>
</dbReference>
<feature type="domain" description="Tyrosine-protein phosphatase" evidence="21">
    <location>
        <begin position="1164"/>
        <end position="1419"/>
    </location>
</feature>
<keyword evidence="14" id="KW-0675">Receptor</keyword>
<keyword evidence="5 19" id="KW-0812">Transmembrane</keyword>
<dbReference type="SMART" id="SM00408">
    <property type="entry name" value="IGc2"/>
    <property type="match status" value="3"/>
</dbReference>
<dbReference type="InterPro" id="IPR036116">
    <property type="entry name" value="FN3_sf"/>
</dbReference>
<dbReference type="InterPro" id="IPR036179">
    <property type="entry name" value="Ig-like_dom_sf"/>
</dbReference>
<comment type="similarity">
    <text evidence="2">Belongs to the protein-tyrosine phosphatase family. Receptor class 2A subfamily.</text>
</comment>
<evidence type="ECO:0000256" key="5">
    <source>
        <dbReference type="ARBA" id="ARBA00022692"/>
    </source>
</evidence>
<dbReference type="Ensembl" id="ENSAPLT00000023764.1">
    <property type="protein sequence ID" value="ENSAPLP00000024848.1"/>
    <property type="gene ID" value="ENSAPLG00000012532.2"/>
</dbReference>
<dbReference type="Proteomes" id="UP000016666">
    <property type="component" value="Chromosome 8"/>
</dbReference>
<comment type="catalytic activity">
    <reaction evidence="18">
        <text>O-phospho-L-tyrosyl-[protein] + H2O = L-tyrosyl-[protein] + phosphate</text>
        <dbReference type="Rhea" id="RHEA:10684"/>
        <dbReference type="Rhea" id="RHEA-COMP:10136"/>
        <dbReference type="Rhea" id="RHEA-COMP:20101"/>
        <dbReference type="ChEBI" id="CHEBI:15377"/>
        <dbReference type="ChEBI" id="CHEBI:43474"/>
        <dbReference type="ChEBI" id="CHEBI:46858"/>
        <dbReference type="ChEBI" id="CHEBI:61978"/>
        <dbReference type="EC" id="3.1.3.48"/>
    </reaction>
</comment>
<feature type="domain" description="Ig-like" evidence="23">
    <location>
        <begin position="31"/>
        <end position="121"/>
    </location>
</feature>
<evidence type="ECO:0000256" key="18">
    <source>
        <dbReference type="ARBA" id="ARBA00051722"/>
    </source>
</evidence>
<feature type="domain" description="Tyrosine-protein phosphatase" evidence="21">
    <location>
        <begin position="1451"/>
        <end position="1697"/>
    </location>
</feature>
<reference evidence="25" key="2">
    <citation type="submission" date="2025-08" db="UniProtKB">
        <authorList>
            <consortium name="Ensembl"/>
        </authorList>
    </citation>
    <scope>IDENTIFICATION</scope>
</reference>
<feature type="signal peptide" evidence="20">
    <location>
        <begin position="1"/>
        <end position="29"/>
    </location>
</feature>
<evidence type="ECO:0000256" key="8">
    <source>
        <dbReference type="ARBA" id="ARBA00022801"/>
    </source>
</evidence>
<evidence type="ECO:0000259" key="21">
    <source>
        <dbReference type="PROSITE" id="PS50055"/>
    </source>
</evidence>
<dbReference type="GO" id="GO:0007155">
    <property type="term" value="P:cell adhesion"/>
    <property type="evidence" value="ECO:0007669"/>
    <property type="project" value="UniProtKB-KW"/>
</dbReference>
<evidence type="ECO:0000256" key="3">
    <source>
        <dbReference type="ARBA" id="ARBA00013064"/>
    </source>
</evidence>
<evidence type="ECO:0000256" key="7">
    <source>
        <dbReference type="ARBA" id="ARBA00022737"/>
    </source>
</evidence>
<evidence type="ECO:0000256" key="16">
    <source>
        <dbReference type="ARBA" id="ARBA00023319"/>
    </source>
</evidence>
<dbReference type="SUPFAM" id="SSF49265">
    <property type="entry name" value="Fibronectin type III"/>
    <property type="match status" value="4"/>
</dbReference>
<dbReference type="PROSITE" id="PS50835">
    <property type="entry name" value="IG_LIKE"/>
    <property type="match status" value="3"/>
</dbReference>
<keyword evidence="12 19" id="KW-0472">Membrane</keyword>
<dbReference type="SMART" id="SM00060">
    <property type="entry name" value="FN3"/>
    <property type="match status" value="6"/>
</dbReference>
<dbReference type="GeneTree" id="ENSGT00940000155060"/>
<feature type="domain" description="Tyrosine specific protein phosphatases" evidence="22">
    <location>
        <begin position="1339"/>
        <end position="1410"/>
    </location>
</feature>
<dbReference type="SUPFAM" id="SSF48726">
    <property type="entry name" value="Immunoglobulin"/>
    <property type="match status" value="3"/>
</dbReference>
<keyword evidence="4" id="KW-0358">Heparin-binding</keyword>
<evidence type="ECO:0000256" key="10">
    <source>
        <dbReference type="ARBA" id="ARBA00022912"/>
    </source>
</evidence>
<dbReference type="FunFam" id="2.60.40.10:FF:000027">
    <property type="entry name" value="receptor-type tyrosine-protein phosphatase delta isoform X1"/>
    <property type="match status" value="1"/>
</dbReference>
<keyword evidence="11 19" id="KW-1133">Transmembrane helix</keyword>
<dbReference type="FunFam" id="2.60.40.10:FF:000353">
    <property type="entry name" value="receptor-type tyrosine-protein phosphatase F isoform X1"/>
    <property type="match status" value="1"/>
</dbReference>
<keyword evidence="10" id="KW-0904">Protein phosphatase</keyword>
<dbReference type="SMART" id="SM00404">
    <property type="entry name" value="PTPc_motif"/>
    <property type="match status" value="2"/>
</dbReference>
<protein>
    <recommendedName>
        <fullName evidence="17">Receptor-type tyrosine-protein phosphatase F</fullName>
        <ecNumber evidence="3">3.1.3.48</ecNumber>
    </recommendedName>
</protein>
<dbReference type="InterPro" id="IPR013098">
    <property type="entry name" value="Ig_I-set"/>
</dbReference>
<evidence type="ECO:0000256" key="6">
    <source>
        <dbReference type="ARBA" id="ARBA00022729"/>
    </source>
</evidence>
<name>A0A493TGM6_ANAPP</name>
<keyword evidence="6 20" id="KW-0732">Signal</keyword>
<dbReference type="GO" id="GO:0008201">
    <property type="term" value="F:heparin binding"/>
    <property type="evidence" value="ECO:0007669"/>
    <property type="project" value="UniProtKB-KW"/>
</dbReference>
<dbReference type="OMA" id="YWAAENE"/>
<feature type="domain" description="Fibronectin type-III" evidence="24">
    <location>
        <begin position="606"/>
        <end position="703"/>
    </location>
</feature>
<evidence type="ECO:0000256" key="17">
    <source>
        <dbReference type="ARBA" id="ARBA00044158"/>
    </source>
</evidence>
<gene>
    <name evidence="25" type="primary">PTPRF</name>
</gene>
<dbReference type="FunFam" id="2.60.40.10:FF:000144">
    <property type="entry name" value="receptor-type tyrosine-protein phosphatase delta isoform X1"/>
    <property type="match status" value="1"/>
</dbReference>
<dbReference type="CDD" id="cd05738">
    <property type="entry name" value="IgI_2_RPTP_IIa_LAR_like"/>
    <property type="match status" value="1"/>
</dbReference>
<organism evidence="25 26">
    <name type="scientific">Anas platyrhynchos platyrhynchos</name>
    <name type="common">Northern mallard</name>
    <dbReference type="NCBI Taxonomy" id="8840"/>
    <lineage>
        <taxon>Eukaryota</taxon>
        <taxon>Metazoa</taxon>
        <taxon>Chordata</taxon>
        <taxon>Craniata</taxon>
        <taxon>Vertebrata</taxon>
        <taxon>Euteleostomi</taxon>
        <taxon>Archelosauria</taxon>
        <taxon>Archosauria</taxon>
        <taxon>Dinosauria</taxon>
        <taxon>Saurischia</taxon>
        <taxon>Theropoda</taxon>
        <taxon>Coelurosauria</taxon>
        <taxon>Aves</taxon>
        <taxon>Neognathae</taxon>
        <taxon>Galloanserae</taxon>
        <taxon>Anseriformes</taxon>
        <taxon>Anatidae</taxon>
        <taxon>Anatinae</taxon>
        <taxon>Anas</taxon>
    </lineage>
</organism>
<evidence type="ECO:0000256" key="12">
    <source>
        <dbReference type="ARBA" id="ARBA00023136"/>
    </source>
</evidence>
<evidence type="ECO:0000256" key="19">
    <source>
        <dbReference type="SAM" id="Phobius"/>
    </source>
</evidence>
<keyword evidence="16" id="KW-0393">Immunoglobulin domain</keyword>
<dbReference type="PROSITE" id="PS00383">
    <property type="entry name" value="TYR_PHOSPHATASE_1"/>
    <property type="match status" value="2"/>
</dbReference>
<dbReference type="SMART" id="SM00409">
    <property type="entry name" value="IG"/>
    <property type="match status" value="3"/>
</dbReference>
<dbReference type="SMART" id="SM00194">
    <property type="entry name" value="PTPc"/>
    <property type="match status" value="2"/>
</dbReference>
<dbReference type="PRINTS" id="PR00700">
    <property type="entry name" value="PRTYPHPHTASE"/>
</dbReference>
<dbReference type="FunFam" id="3.90.190.10:FF:000002">
    <property type="entry name" value="receptor-type tyrosine-protein phosphatase delta isoform X2"/>
    <property type="match status" value="1"/>
</dbReference>
<evidence type="ECO:0000256" key="11">
    <source>
        <dbReference type="ARBA" id="ARBA00022989"/>
    </source>
</evidence>
<dbReference type="InterPro" id="IPR013783">
    <property type="entry name" value="Ig-like_fold"/>
</dbReference>
<dbReference type="CDD" id="cd14626">
    <property type="entry name" value="R-PTPc-F-1"/>
    <property type="match status" value="1"/>
</dbReference>
<dbReference type="InterPro" id="IPR050713">
    <property type="entry name" value="RTP_Phos/Ushers"/>
</dbReference>
<dbReference type="FunFam" id="2.60.40.10:FF:000098">
    <property type="entry name" value="receptor-type tyrosine-protein phosphatase F isoform X1"/>
    <property type="match status" value="1"/>
</dbReference>
<feature type="chain" id="PRO_5019822408" description="Receptor-type tyrosine-protein phosphatase F" evidence="20">
    <location>
        <begin position="30"/>
        <end position="1759"/>
    </location>
</feature>
<dbReference type="InterPro" id="IPR003961">
    <property type="entry name" value="FN3_dom"/>
</dbReference>
<dbReference type="GO" id="GO:0016020">
    <property type="term" value="C:membrane"/>
    <property type="evidence" value="ECO:0007669"/>
    <property type="project" value="UniProtKB-SubCell"/>
</dbReference>
<dbReference type="FunFam" id="2.60.40.10:FF:000023">
    <property type="entry name" value="receptor-type tyrosine-protein phosphatase delta isoform X2"/>
    <property type="match status" value="1"/>
</dbReference>
<feature type="domain" description="Fibronectin type-III" evidence="24">
    <location>
        <begin position="319"/>
        <end position="409"/>
    </location>
</feature>
<keyword evidence="15" id="KW-0325">Glycoprotein</keyword>
<dbReference type="FunFam" id="2.60.40.10:FF:000010">
    <property type="entry name" value="receptor-type tyrosine-protein phosphatase delta isoform X1"/>
    <property type="match status" value="1"/>
</dbReference>
<dbReference type="InterPro" id="IPR007110">
    <property type="entry name" value="Ig-like_dom"/>
</dbReference>
<reference evidence="25 26" key="1">
    <citation type="submission" date="2017-10" db="EMBL/GenBank/DDBJ databases">
        <title>A new Pekin duck reference genome.</title>
        <authorList>
            <person name="Hou Z.-C."/>
            <person name="Zhou Z.-K."/>
            <person name="Zhu F."/>
            <person name="Hou S.-S."/>
        </authorList>
    </citation>
    <scope>NUCLEOTIDE SEQUENCE [LARGE SCALE GENOMIC DNA]</scope>
</reference>
<dbReference type="EC" id="3.1.3.48" evidence="3"/>
<keyword evidence="13" id="KW-1015">Disulfide bond</keyword>